<keyword evidence="2" id="KW-1185">Reference proteome</keyword>
<evidence type="ECO:0000313" key="1">
    <source>
        <dbReference type="EMBL" id="OAD21719.1"/>
    </source>
</evidence>
<dbReference type="Proteomes" id="UP000076962">
    <property type="component" value="Unassembled WGS sequence"/>
</dbReference>
<sequence length="152" mass="16738">AILADFPGTVTGPIGMSSIPGLRIKLPGLLFDPKTTISRSGSDTPGLSPVSPPSAPAWFEKSDINVANDAKIDKRYYLSILDVFVFKKFTLNNQLVSEQRYVADKYLMMVNNPTTTKISGDFTGDTTLFPISHKFTPLTSKTTRTHIQLWCP</sequence>
<organism evidence="1 2">
    <name type="scientific">Candidatus Thiomargarita nelsonii</name>
    <dbReference type="NCBI Taxonomy" id="1003181"/>
    <lineage>
        <taxon>Bacteria</taxon>
        <taxon>Pseudomonadati</taxon>
        <taxon>Pseudomonadota</taxon>
        <taxon>Gammaproteobacteria</taxon>
        <taxon>Thiotrichales</taxon>
        <taxon>Thiotrichaceae</taxon>
        <taxon>Thiomargarita</taxon>
    </lineage>
</organism>
<dbReference type="EMBL" id="LUTY01001437">
    <property type="protein sequence ID" value="OAD21719.1"/>
    <property type="molecule type" value="Genomic_DNA"/>
</dbReference>
<evidence type="ECO:0000313" key="2">
    <source>
        <dbReference type="Proteomes" id="UP000076962"/>
    </source>
</evidence>
<accession>A0A176S1A8</accession>
<dbReference type="AlphaFoldDB" id="A0A176S1A8"/>
<protein>
    <submittedName>
        <fullName evidence="1">Uncharacterized protein</fullName>
    </submittedName>
</protein>
<feature type="non-terminal residue" evidence="1">
    <location>
        <position position="1"/>
    </location>
</feature>
<reference evidence="1 2" key="1">
    <citation type="submission" date="2016-05" db="EMBL/GenBank/DDBJ databases">
        <title>Single-cell genome of chain-forming Candidatus Thiomargarita nelsonii and comparison to other large sulfur-oxidizing bacteria.</title>
        <authorList>
            <person name="Winkel M."/>
            <person name="Salman V."/>
            <person name="Woyke T."/>
            <person name="Schulz-Vogt H."/>
            <person name="Richter M."/>
            <person name="Flood B."/>
            <person name="Bailey J."/>
            <person name="Amann R."/>
            <person name="Mussmann M."/>
        </authorList>
    </citation>
    <scope>NUCLEOTIDE SEQUENCE [LARGE SCALE GENOMIC DNA]</scope>
    <source>
        <strain evidence="1 2">THI036</strain>
    </source>
</reference>
<comment type="caution">
    <text evidence="1">The sequence shown here is derived from an EMBL/GenBank/DDBJ whole genome shotgun (WGS) entry which is preliminary data.</text>
</comment>
<gene>
    <name evidence="1" type="ORF">THIOM_002508</name>
</gene>
<name>A0A176S1A8_9GAMM</name>
<proteinExistence type="predicted"/>